<dbReference type="Proteomes" id="UP000078540">
    <property type="component" value="Unassembled WGS sequence"/>
</dbReference>
<evidence type="ECO:0000256" key="1">
    <source>
        <dbReference type="SAM" id="MobiDB-lite"/>
    </source>
</evidence>
<accession>A0A195BP28</accession>
<organism evidence="2 3">
    <name type="scientific">Atta colombica</name>
    <dbReference type="NCBI Taxonomy" id="520822"/>
    <lineage>
        <taxon>Eukaryota</taxon>
        <taxon>Metazoa</taxon>
        <taxon>Ecdysozoa</taxon>
        <taxon>Arthropoda</taxon>
        <taxon>Hexapoda</taxon>
        <taxon>Insecta</taxon>
        <taxon>Pterygota</taxon>
        <taxon>Neoptera</taxon>
        <taxon>Endopterygota</taxon>
        <taxon>Hymenoptera</taxon>
        <taxon>Apocrita</taxon>
        <taxon>Aculeata</taxon>
        <taxon>Formicoidea</taxon>
        <taxon>Formicidae</taxon>
        <taxon>Myrmicinae</taxon>
        <taxon>Atta</taxon>
    </lineage>
</organism>
<protein>
    <submittedName>
        <fullName evidence="2">Uncharacterized protein</fullName>
    </submittedName>
</protein>
<feature type="region of interest" description="Disordered" evidence="1">
    <location>
        <begin position="1"/>
        <end position="53"/>
    </location>
</feature>
<evidence type="ECO:0000313" key="2">
    <source>
        <dbReference type="EMBL" id="KYM87112.1"/>
    </source>
</evidence>
<evidence type="ECO:0000313" key="3">
    <source>
        <dbReference type="Proteomes" id="UP000078540"/>
    </source>
</evidence>
<sequence length="131" mass="15643">MGKDGRRVWGNVKDRARSGREERRKKERMRERESERAFSRKEEEREGESRRADLSFVPEENYAPIQIVIVCKTSLPYERYDRSYFTLCAAVSTTDEYYRRTFIGSHTCTRAVTMYVVHENVDEKFATREQL</sequence>
<dbReference type="EMBL" id="KQ976435">
    <property type="protein sequence ID" value="KYM87112.1"/>
    <property type="molecule type" value="Genomic_DNA"/>
</dbReference>
<proteinExistence type="predicted"/>
<gene>
    <name evidence="2" type="ORF">ALC53_03729</name>
</gene>
<reference evidence="2 3" key="1">
    <citation type="submission" date="2015-09" db="EMBL/GenBank/DDBJ databases">
        <title>Atta colombica WGS genome.</title>
        <authorList>
            <person name="Nygaard S."/>
            <person name="Hu H."/>
            <person name="Boomsma J."/>
            <person name="Zhang G."/>
        </authorList>
    </citation>
    <scope>NUCLEOTIDE SEQUENCE [LARGE SCALE GENOMIC DNA]</scope>
    <source>
        <strain evidence="2">Treedump-2</strain>
        <tissue evidence="2">Whole body</tissue>
    </source>
</reference>
<dbReference type="AlphaFoldDB" id="A0A195BP28"/>
<name>A0A195BP28_9HYME</name>
<keyword evidence="3" id="KW-1185">Reference proteome</keyword>